<evidence type="ECO:0000313" key="2">
    <source>
        <dbReference type="EMBL" id="GAH79313.1"/>
    </source>
</evidence>
<dbReference type="SUPFAM" id="SSF48371">
    <property type="entry name" value="ARM repeat"/>
    <property type="match status" value="1"/>
</dbReference>
<dbReference type="AlphaFoldDB" id="X1KB63"/>
<protein>
    <recommendedName>
        <fullName evidence="3">HEAT repeat domain-containing protein</fullName>
    </recommendedName>
</protein>
<sequence>MAHGVSSNTRLTGGIPVASAIALAGALLACLACVGCDGRPPSGSLYVRLQDDDPTVRIGAIMESAEKRDDKAMPYLVDRLDDSESDVRFFAYLALKELAGDVCDSMQWRYYDPPAKRAEALKRWRAWLRQRARRSRRSSRTQPAAVGPHDPNAPTAPRGTRKAAP</sequence>
<name>X1KB63_9ZZZZ</name>
<reference evidence="2" key="1">
    <citation type="journal article" date="2014" name="Front. Microbiol.">
        <title>High frequency of phylogenetically diverse reductive dehalogenase-homologous genes in deep subseafloor sedimentary metagenomes.</title>
        <authorList>
            <person name="Kawai M."/>
            <person name="Futagami T."/>
            <person name="Toyoda A."/>
            <person name="Takaki Y."/>
            <person name="Nishi S."/>
            <person name="Hori S."/>
            <person name="Arai W."/>
            <person name="Tsubouchi T."/>
            <person name="Morono Y."/>
            <person name="Uchiyama I."/>
            <person name="Ito T."/>
            <person name="Fujiyama A."/>
            <person name="Inagaki F."/>
            <person name="Takami H."/>
        </authorList>
    </citation>
    <scope>NUCLEOTIDE SEQUENCE</scope>
    <source>
        <strain evidence="2">Expedition CK06-06</strain>
    </source>
</reference>
<organism evidence="2">
    <name type="scientific">marine sediment metagenome</name>
    <dbReference type="NCBI Taxonomy" id="412755"/>
    <lineage>
        <taxon>unclassified sequences</taxon>
        <taxon>metagenomes</taxon>
        <taxon>ecological metagenomes</taxon>
    </lineage>
</organism>
<evidence type="ECO:0008006" key="3">
    <source>
        <dbReference type="Google" id="ProtNLM"/>
    </source>
</evidence>
<accession>X1KB63</accession>
<comment type="caution">
    <text evidence="2">The sequence shown here is derived from an EMBL/GenBank/DDBJ whole genome shotgun (WGS) entry which is preliminary data.</text>
</comment>
<proteinExistence type="predicted"/>
<evidence type="ECO:0000256" key="1">
    <source>
        <dbReference type="SAM" id="MobiDB-lite"/>
    </source>
</evidence>
<dbReference type="InterPro" id="IPR016024">
    <property type="entry name" value="ARM-type_fold"/>
</dbReference>
<dbReference type="Gene3D" id="1.25.10.10">
    <property type="entry name" value="Leucine-rich Repeat Variant"/>
    <property type="match status" value="1"/>
</dbReference>
<feature type="region of interest" description="Disordered" evidence="1">
    <location>
        <begin position="131"/>
        <end position="165"/>
    </location>
</feature>
<dbReference type="Pfam" id="PF13646">
    <property type="entry name" value="HEAT_2"/>
    <property type="match status" value="1"/>
</dbReference>
<gene>
    <name evidence="2" type="ORF">S03H2_62737</name>
</gene>
<dbReference type="InterPro" id="IPR011989">
    <property type="entry name" value="ARM-like"/>
</dbReference>
<dbReference type="EMBL" id="BARU01040596">
    <property type="protein sequence ID" value="GAH79313.1"/>
    <property type="molecule type" value="Genomic_DNA"/>
</dbReference>